<feature type="non-terminal residue" evidence="2">
    <location>
        <position position="1"/>
    </location>
</feature>
<evidence type="ECO:0000259" key="1">
    <source>
        <dbReference type="Pfam" id="PF00384"/>
    </source>
</evidence>
<feature type="domain" description="Molybdopterin oxidoreductase" evidence="1">
    <location>
        <begin position="144"/>
        <end position="355"/>
    </location>
</feature>
<gene>
    <name evidence="2" type="primary">narZ</name>
    <name evidence="2" type="ORF">CV021_08935</name>
</gene>
<evidence type="ECO:0000313" key="2">
    <source>
        <dbReference type="EMBL" id="PPJ74170.1"/>
    </source>
</evidence>
<dbReference type="Proteomes" id="UP000238775">
    <property type="component" value="Unassembled WGS sequence"/>
</dbReference>
<dbReference type="AlphaFoldDB" id="A0A7Z1N3F8"/>
<accession>A0A7Z1N3F8</accession>
<dbReference type="PANTHER" id="PTHR43105">
    <property type="entry name" value="RESPIRATORY NITRATE REDUCTASE"/>
    <property type="match status" value="1"/>
</dbReference>
<dbReference type="GO" id="GO:0016020">
    <property type="term" value="C:membrane"/>
    <property type="evidence" value="ECO:0007669"/>
    <property type="project" value="TreeGrafter"/>
</dbReference>
<reference evidence="2 3" key="1">
    <citation type="submission" date="2017-11" db="EMBL/GenBank/DDBJ databases">
        <authorList>
            <person name="Founou R.C."/>
            <person name="Founou L."/>
            <person name="Allam M."/>
            <person name="Ismail A."/>
            <person name="Essack S.Y."/>
        </authorList>
    </citation>
    <scope>NUCLEOTIDE SEQUENCE [LARGE SCALE GENOMIC DNA]</scope>
    <source>
        <strain evidence="2 3">G703N2B1</strain>
    </source>
</reference>
<dbReference type="PANTHER" id="PTHR43105:SF2">
    <property type="entry name" value="RESPIRATORY NITRATE REDUCTASE 2 ALPHA CHAIN"/>
    <property type="match status" value="1"/>
</dbReference>
<feature type="non-terminal residue" evidence="2">
    <location>
        <position position="367"/>
    </location>
</feature>
<name>A0A7Z1N3F8_STAAU</name>
<dbReference type="GO" id="GO:0016491">
    <property type="term" value="F:oxidoreductase activity"/>
    <property type="evidence" value="ECO:0007669"/>
    <property type="project" value="InterPro"/>
</dbReference>
<dbReference type="Pfam" id="PF00384">
    <property type="entry name" value="Molybdopterin"/>
    <property type="match status" value="1"/>
</dbReference>
<dbReference type="InterPro" id="IPR006656">
    <property type="entry name" value="Mopterin_OxRdtase"/>
</dbReference>
<dbReference type="SUPFAM" id="SSF53706">
    <property type="entry name" value="Formate dehydrogenase/DMSO reductase, domains 1-3"/>
    <property type="match status" value="1"/>
</dbReference>
<protein>
    <submittedName>
        <fullName evidence="2">Nitrate reductase subunit alpha</fullName>
    </submittedName>
</protein>
<proteinExistence type="predicted"/>
<sequence>SDLGMSGENNEWKPVIQDKLSQQLLVPNGTMGQRWEEGKKWNLKLETEDGTPIDPMLSMVESDYHVETIQFPYFDSSGDGIFERPIATRTIQLANGEEVKIATVYDLMTSQYGVQRFEHELEATSYDDASSKYTPAWQEQITGIKKELVTKVAKEFAQNAIDTGGRSMIIMGAGINHWFNSDTIYRSILNLVLLCGCQGVNGGGWAHYVGQEKCRPIEGWNTIAFAKDWQGPPRLQNGTSWFYFATDQWKYEESNVDKLRSPLAENIKHQHPADYNVTAARMGWLPSYPQFNKNSLLFGEEAKDEGDDSNEAILQKAIESVKNKDTQFAIEDPDLRKNHPKTLFVWRSNLISSSAKGQEYFMKHLLG</sequence>
<dbReference type="RefSeq" id="WP_154700638.1">
    <property type="nucleotide sequence ID" value="NZ_PGWZ01000385.1"/>
</dbReference>
<organism evidence="2 3">
    <name type="scientific">Staphylococcus aureus</name>
    <dbReference type="NCBI Taxonomy" id="1280"/>
    <lineage>
        <taxon>Bacteria</taxon>
        <taxon>Bacillati</taxon>
        <taxon>Bacillota</taxon>
        <taxon>Bacilli</taxon>
        <taxon>Bacillales</taxon>
        <taxon>Staphylococcaceae</taxon>
        <taxon>Staphylococcus</taxon>
    </lineage>
</organism>
<dbReference type="InterPro" id="IPR050123">
    <property type="entry name" value="Prok_molybdopt-oxidoreductase"/>
</dbReference>
<dbReference type="Gene3D" id="3.40.50.12440">
    <property type="match status" value="1"/>
</dbReference>
<comment type="caution">
    <text evidence="2">The sequence shown here is derived from an EMBL/GenBank/DDBJ whole genome shotgun (WGS) entry which is preliminary data.</text>
</comment>
<evidence type="ECO:0000313" key="3">
    <source>
        <dbReference type="Proteomes" id="UP000238775"/>
    </source>
</evidence>
<dbReference type="EMBL" id="PGWZ01000385">
    <property type="protein sequence ID" value="PPJ74170.1"/>
    <property type="molecule type" value="Genomic_DNA"/>
</dbReference>